<organism evidence="2">
    <name type="scientific">Capitella teleta</name>
    <name type="common">Polychaete worm</name>
    <dbReference type="NCBI Taxonomy" id="283909"/>
    <lineage>
        <taxon>Eukaryota</taxon>
        <taxon>Metazoa</taxon>
        <taxon>Spiralia</taxon>
        <taxon>Lophotrochozoa</taxon>
        <taxon>Annelida</taxon>
        <taxon>Polychaeta</taxon>
        <taxon>Sedentaria</taxon>
        <taxon>Scolecida</taxon>
        <taxon>Capitellidae</taxon>
        <taxon>Capitella</taxon>
    </lineage>
</organism>
<dbReference type="EnsemblMetazoa" id="CapteT205616">
    <property type="protein sequence ID" value="CapteP205616"/>
    <property type="gene ID" value="CapteG205616"/>
</dbReference>
<dbReference type="AlphaFoldDB" id="R7VGD7"/>
<name>R7VGD7_CAPTE</name>
<dbReference type="PANTHER" id="PTHR35270">
    <property type="entry name" value="FUSELESS, ISOFORM A"/>
    <property type="match status" value="1"/>
</dbReference>
<dbReference type="EMBL" id="KB294318">
    <property type="protein sequence ID" value="ELU14740.1"/>
    <property type="molecule type" value="Genomic_DNA"/>
</dbReference>
<feature type="non-terminal residue" evidence="2">
    <location>
        <position position="172"/>
    </location>
</feature>
<dbReference type="Proteomes" id="UP000014760">
    <property type="component" value="Unassembled WGS sequence"/>
</dbReference>
<evidence type="ECO:0000256" key="1">
    <source>
        <dbReference type="SAM" id="Phobius"/>
    </source>
</evidence>
<feature type="transmembrane region" description="Helical" evidence="1">
    <location>
        <begin position="62"/>
        <end position="83"/>
    </location>
</feature>
<proteinExistence type="predicted"/>
<sequence length="172" mass="19244">MNADGIRARKAPQSLAVKSVRAVSALPANHEDAGKEELEGGRLWTTWVGMDVRLRFTIIDSFLSFFLFTPLVLVYWYGVYGLLDRLLYVLSVPDSLAAITLLIGGIYFEVLVCFLQKDLQARLITGSTDSPAHYVVTRLFNLVLSVANIAHYRALELIFQDNINVNVRVALQ</sequence>
<dbReference type="PANTHER" id="PTHR35270:SF2">
    <property type="entry name" value="FUSELESS, ISOFORM A"/>
    <property type="match status" value="1"/>
</dbReference>
<protein>
    <submittedName>
        <fullName evidence="2 3">Uncharacterized protein</fullName>
    </submittedName>
</protein>
<reference evidence="2 4" key="2">
    <citation type="journal article" date="2013" name="Nature">
        <title>Insights into bilaterian evolution from three spiralian genomes.</title>
        <authorList>
            <person name="Simakov O."/>
            <person name="Marletaz F."/>
            <person name="Cho S.J."/>
            <person name="Edsinger-Gonzales E."/>
            <person name="Havlak P."/>
            <person name="Hellsten U."/>
            <person name="Kuo D.H."/>
            <person name="Larsson T."/>
            <person name="Lv J."/>
            <person name="Arendt D."/>
            <person name="Savage R."/>
            <person name="Osoegawa K."/>
            <person name="de Jong P."/>
            <person name="Grimwood J."/>
            <person name="Chapman J.A."/>
            <person name="Shapiro H."/>
            <person name="Aerts A."/>
            <person name="Otillar R.P."/>
            <person name="Terry A.Y."/>
            <person name="Boore J.L."/>
            <person name="Grigoriev I.V."/>
            <person name="Lindberg D.R."/>
            <person name="Seaver E.C."/>
            <person name="Weisblat D.A."/>
            <person name="Putnam N.H."/>
            <person name="Rokhsar D.S."/>
        </authorList>
    </citation>
    <scope>NUCLEOTIDE SEQUENCE</scope>
    <source>
        <strain evidence="2 4">I ESC-2004</strain>
    </source>
</reference>
<gene>
    <name evidence="2" type="ORF">CAPTEDRAFT_205616</name>
</gene>
<reference evidence="3" key="3">
    <citation type="submission" date="2015-06" db="UniProtKB">
        <authorList>
            <consortium name="EnsemblMetazoa"/>
        </authorList>
    </citation>
    <scope>IDENTIFICATION</scope>
</reference>
<keyword evidence="1" id="KW-0812">Transmembrane</keyword>
<dbReference type="Pfam" id="PF15993">
    <property type="entry name" value="Fuseless"/>
    <property type="match status" value="1"/>
</dbReference>
<accession>R7VGD7</accession>
<dbReference type="HOGENOM" id="CLU_1559111_0_0_1"/>
<reference evidence="4" key="1">
    <citation type="submission" date="2012-12" db="EMBL/GenBank/DDBJ databases">
        <authorList>
            <person name="Hellsten U."/>
            <person name="Grimwood J."/>
            <person name="Chapman J.A."/>
            <person name="Shapiro H."/>
            <person name="Aerts A."/>
            <person name="Otillar R.P."/>
            <person name="Terry A.Y."/>
            <person name="Boore J.L."/>
            <person name="Simakov O."/>
            <person name="Marletaz F."/>
            <person name="Cho S.-J."/>
            <person name="Edsinger-Gonzales E."/>
            <person name="Havlak P."/>
            <person name="Kuo D.-H."/>
            <person name="Larsson T."/>
            <person name="Lv J."/>
            <person name="Arendt D."/>
            <person name="Savage R."/>
            <person name="Osoegawa K."/>
            <person name="de Jong P."/>
            <person name="Lindberg D.R."/>
            <person name="Seaver E.C."/>
            <person name="Weisblat D.A."/>
            <person name="Putnam N.H."/>
            <person name="Grigoriev I.V."/>
            <person name="Rokhsar D.S."/>
        </authorList>
    </citation>
    <scope>NUCLEOTIDE SEQUENCE</scope>
    <source>
        <strain evidence="4">I ESC-2004</strain>
    </source>
</reference>
<keyword evidence="1" id="KW-0472">Membrane</keyword>
<keyword evidence="4" id="KW-1185">Reference proteome</keyword>
<evidence type="ECO:0000313" key="3">
    <source>
        <dbReference type="EnsemblMetazoa" id="CapteP205616"/>
    </source>
</evidence>
<feature type="transmembrane region" description="Helical" evidence="1">
    <location>
        <begin position="95"/>
        <end position="115"/>
    </location>
</feature>
<keyword evidence="1" id="KW-1133">Transmembrane helix</keyword>
<evidence type="ECO:0000313" key="4">
    <source>
        <dbReference type="Proteomes" id="UP000014760"/>
    </source>
</evidence>
<dbReference type="OrthoDB" id="45313at2759"/>
<dbReference type="EMBL" id="AMQN01038513">
    <property type="status" value="NOT_ANNOTATED_CDS"/>
    <property type="molecule type" value="Genomic_DNA"/>
</dbReference>
<evidence type="ECO:0000313" key="2">
    <source>
        <dbReference type="EMBL" id="ELU14740.1"/>
    </source>
</evidence>
<dbReference type="InterPro" id="IPR032751">
    <property type="entry name" value="Fuseless"/>
</dbReference>